<dbReference type="AlphaFoldDB" id="F3Z2T6"/>
<sequence>MGKTIKLKHPITQGSEIITEIKFPDRRIKAGDLRGTSLRKLQEGDTDSLLLVVGRLTGHTPSVMQEIDAFDDLENVLSAAFDFLPKEGSPKIGNEPSE</sequence>
<evidence type="ECO:0008006" key="3">
    <source>
        <dbReference type="Google" id="ProtNLM"/>
    </source>
</evidence>
<reference evidence="1 2" key="1">
    <citation type="journal article" date="2011" name="J. Bacteriol.">
        <title>Genome sequence of the mercury-methylating and pleomorphic Desulfovibrio africanus Strain Walvis Bay.</title>
        <authorList>
            <person name="Brown S.D."/>
            <person name="Wall J.D."/>
            <person name="Kucken A.M."/>
            <person name="Gilmour C.C."/>
            <person name="Podar M."/>
            <person name="Brandt C.C."/>
            <person name="Teshima H."/>
            <person name="Detter J.C."/>
            <person name="Han C.S."/>
            <person name="Land M.L."/>
            <person name="Lucas S."/>
            <person name="Han J."/>
            <person name="Pennacchio L."/>
            <person name="Nolan M."/>
            <person name="Pitluck S."/>
            <person name="Woyke T."/>
            <person name="Goodwin L."/>
            <person name="Palumbo A.V."/>
            <person name="Elias D.A."/>
        </authorList>
    </citation>
    <scope>NUCLEOTIDE SEQUENCE [LARGE SCALE GENOMIC DNA]</scope>
    <source>
        <strain evidence="1 2">Walvis Bay</strain>
    </source>
</reference>
<dbReference type="InterPro" id="IPR019289">
    <property type="entry name" value="Phage_tail_E/E"/>
</dbReference>
<keyword evidence="2" id="KW-1185">Reference proteome</keyword>
<dbReference type="STRING" id="690850.Desaf_1924"/>
<dbReference type="Proteomes" id="UP000007844">
    <property type="component" value="Chromosome"/>
</dbReference>
<dbReference type="EMBL" id="CP003221">
    <property type="protein sequence ID" value="EGJ50253.1"/>
    <property type="molecule type" value="Genomic_DNA"/>
</dbReference>
<dbReference type="RefSeq" id="WP_014260005.1">
    <property type="nucleotide sequence ID" value="NC_016629.1"/>
</dbReference>
<proteinExistence type="predicted"/>
<organism evidence="1 2">
    <name type="scientific">Desulfocurvibacter africanus subsp. africanus str. Walvis Bay</name>
    <dbReference type="NCBI Taxonomy" id="690850"/>
    <lineage>
        <taxon>Bacteria</taxon>
        <taxon>Pseudomonadati</taxon>
        <taxon>Thermodesulfobacteriota</taxon>
        <taxon>Desulfovibrionia</taxon>
        <taxon>Desulfovibrionales</taxon>
        <taxon>Desulfovibrionaceae</taxon>
        <taxon>Desulfocurvibacter</taxon>
    </lineage>
</organism>
<name>F3Z2T6_DESAF</name>
<evidence type="ECO:0000313" key="2">
    <source>
        <dbReference type="Proteomes" id="UP000007844"/>
    </source>
</evidence>
<gene>
    <name evidence="1" type="ORF">Desaf_1924</name>
</gene>
<protein>
    <recommendedName>
        <fullName evidence="3">Phage tail assembly protein</fullName>
    </recommendedName>
</protein>
<accession>F3Z2T6</accession>
<evidence type="ECO:0000313" key="1">
    <source>
        <dbReference type="EMBL" id="EGJ50253.1"/>
    </source>
</evidence>
<dbReference type="KEGG" id="daf:Desaf_1924"/>
<dbReference type="Pfam" id="PF10109">
    <property type="entry name" value="Phage_TAC_7"/>
    <property type="match status" value="1"/>
</dbReference>
<dbReference type="HOGENOM" id="CLU_2329126_0_0_7"/>